<dbReference type="AlphaFoldDB" id="A0A1I0PLZ8"/>
<keyword evidence="3 5" id="KW-0067">ATP-binding</keyword>
<sequence length="190" mass="21323">MKIGIAGGIGSGKSYVCSRLQERGITVYDCDRAAKHLIRTSPDIRQRLSALIGPETYDTEGQLNKAAVAKFLLASEENAKAIDSIVHPAVFQDFLDSGIQWMESALMYESGIARLVDRVVVVTAPKEVRIRRVMKRDGISRQKVLEWMGRQMSQKEVRRLADYEIINDGKADVDAQLDHLLSDLQIQTDY</sequence>
<protein>
    <recommendedName>
        <fullName evidence="5 6">Dephospho-CoA kinase</fullName>
        <ecNumber evidence="5 6">2.7.1.24</ecNumber>
    </recommendedName>
    <alternativeName>
        <fullName evidence="5">Dephosphocoenzyme A kinase</fullName>
    </alternativeName>
</protein>
<organism evidence="7 8">
    <name type="scientific">Prevotella aff. ruminicola Tc2-24</name>
    <dbReference type="NCBI Taxonomy" id="81582"/>
    <lineage>
        <taxon>Bacteria</taxon>
        <taxon>Pseudomonadati</taxon>
        <taxon>Bacteroidota</taxon>
        <taxon>Bacteroidia</taxon>
        <taxon>Bacteroidales</taxon>
        <taxon>Prevotellaceae</taxon>
        <taxon>Prevotella</taxon>
    </lineage>
</organism>
<evidence type="ECO:0000256" key="6">
    <source>
        <dbReference type="NCBIfam" id="TIGR00152"/>
    </source>
</evidence>
<gene>
    <name evidence="5" type="primary">coaE</name>
    <name evidence="7" type="ORF">SAMN04487850_1865</name>
</gene>
<dbReference type="GO" id="GO:0004140">
    <property type="term" value="F:dephospho-CoA kinase activity"/>
    <property type="evidence" value="ECO:0007669"/>
    <property type="project" value="UniProtKB-UniRule"/>
</dbReference>
<evidence type="ECO:0000313" key="8">
    <source>
        <dbReference type="Proteomes" id="UP000199373"/>
    </source>
</evidence>
<dbReference type="Proteomes" id="UP000199373">
    <property type="component" value="Unassembled WGS sequence"/>
</dbReference>
<feature type="binding site" evidence="5">
    <location>
        <begin position="10"/>
        <end position="15"/>
    </location>
    <ligand>
        <name>ATP</name>
        <dbReference type="ChEBI" id="CHEBI:30616"/>
    </ligand>
</feature>
<dbReference type="InterPro" id="IPR027417">
    <property type="entry name" value="P-loop_NTPase"/>
</dbReference>
<evidence type="ECO:0000256" key="3">
    <source>
        <dbReference type="ARBA" id="ARBA00022840"/>
    </source>
</evidence>
<keyword evidence="5" id="KW-0963">Cytoplasm</keyword>
<dbReference type="GO" id="GO:0005737">
    <property type="term" value="C:cytoplasm"/>
    <property type="evidence" value="ECO:0007669"/>
    <property type="project" value="UniProtKB-SubCell"/>
</dbReference>
<dbReference type="InterPro" id="IPR001977">
    <property type="entry name" value="Depp_CoAkinase"/>
</dbReference>
<reference evidence="7 8" key="1">
    <citation type="submission" date="2016-10" db="EMBL/GenBank/DDBJ databases">
        <authorList>
            <person name="de Groot N.N."/>
        </authorList>
    </citation>
    <scope>NUCLEOTIDE SEQUENCE [LARGE SCALE GENOMIC DNA]</scope>
    <source>
        <strain evidence="7 8">TC2-24</strain>
    </source>
</reference>
<keyword evidence="4 5" id="KW-0173">Coenzyme A biosynthesis</keyword>
<comment type="pathway">
    <text evidence="5">Cofactor biosynthesis; coenzyme A biosynthesis; CoA from (R)-pantothenate: step 5/5.</text>
</comment>
<dbReference type="NCBIfam" id="TIGR00152">
    <property type="entry name" value="dephospho-CoA kinase"/>
    <property type="match status" value="1"/>
</dbReference>
<comment type="similarity">
    <text evidence="1 5">Belongs to the CoaE family.</text>
</comment>
<proteinExistence type="inferred from homology"/>
<evidence type="ECO:0000256" key="1">
    <source>
        <dbReference type="ARBA" id="ARBA00009018"/>
    </source>
</evidence>
<dbReference type="PANTHER" id="PTHR10695:SF46">
    <property type="entry name" value="BIFUNCTIONAL COENZYME A SYNTHASE-RELATED"/>
    <property type="match status" value="1"/>
</dbReference>
<comment type="catalytic activity">
    <reaction evidence="5">
        <text>3'-dephospho-CoA + ATP = ADP + CoA + H(+)</text>
        <dbReference type="Rhea" id="RHEA:18245"/>
        <dbReference type="ChEBI" id="CHEBI:15378"/>
        <dbReference type="ChEBI" id="CHEBI:30616"/>
        <dbReference type="ChEBI" id="CHEBI:57287"/>
        <dbReference type="ChEBI" id="CHEBI:57328"/>
        <dbReference type="ChEBI" id="CHEBI:456216"/>
        <dbReference type="EC" id="2.7.1.24"/>
    </reaction>
</comment>
<evidence type="ECO:0000313" key="7">
    <source>
        <dbReference type="EMBL" id="SEW15392.1"/>
    </source>
</evidence>
<dbReference type="EMBL" id="FOIQ01000004">
    <property type="protein sequence ID" value="SEW15392.1"/>
    <property type="molecule type" value="Genomic_DNA"/>
</dbReference>
<keyword evidence="2 5" id="KW-0547">Nucleotide-binding</keyword>
<dbReference type="GO" id="GO:0015937">
    <property type="term" value="P:coenzyme A biosynthetic process"/>
    <property type="evidence" value="ECO:0007669"/>
    <property type="project" value="UniProtKB-UniRule"/>
</dbReference>
<dbReference type="UniPathway" id="UPA00241">
    <property type="reaction ID" value="UER00356"/>
</dbReference>
<dbReference type="GO" id="GO:0005524">
    <property type="term" value="F:ATP binding"/>
    <property type="evidence" value="ECO:0007669"/>
    <property type="project" value="UniProtKB-UniRule"/>
</dbReference>
<dbReference type="PROSITE" id="PS51219">
    <property type="entry name" value="DPCK"/>
    <property type="match status" value="1"/>
</dbReference>
<dbReference type="Pfam" id="PF01121">
    <property type="entry name" value="CoaE"/>
    <property type="match status" value="1"/>
</dbReference>
<evidence type="ECO:0000256" key="4">
    <source>
        <dbReference type="ARBA" id="ARBA00022993"/>
    </source>
</evidence>
<name>A0A1I0PLZ8_9BACT</name>
<keyword evidence="5 7" id="KW-0418">Kinase</keyword>
<evidence type="ECO:0000256" key="2">
    <source>
        <dbReference type="ARBA" id="ARBA00022741"/>
    </source>
</evidence>
<accession>A0A1I0PLZ8</accession>
<keyword evidence="8" id="KW-1185">Reference proteome</keyword>
<dbReference type="SUPFAM" id="SSF52540">
    <property type="entry name" value="P-loop containing nucleoside triphosphate hydrolases"/>
    <property type="match status" value="1"/>
</dbReference>
<evidence type="ECO:0000256" key="5">
    <source>
        <dbReference type="HAMAP-Rule" id="MF_00376"/>
    </source>
</evidence>
<dbReference type="HAMAP" id="MF_00376">
    <property type="entry name" value="Dephospho_CoA_kinase"/>
    <property type="match status" value="1"/>
</dbReference>
<dbReference type="PANTHER" id="PTHR10695">
    <property type="entry name" value="DEPHOSPHO-COA KINASE-RELATED"/>
    <property type="match status" value="1"/>
</dbReference>
<dbReference type="EC" id="2.7.1.24" evidence="5 6"/>
<dbReference type="CDD" id="cd02022">
    <property type="entry name" value="DPCK"/>
    <property type="match status" value="1"/>
</dbReference>
<comment type="function">
    <text evidence="5">Catalyzes the phosphorylation of the 3'-hydroxyl group of dephosphocoenzyme A to form coenzyme A.</text>
</comment>
<comment type="subcellular location">
    <subcellularLocation>
        <location evidence="5">Cytoplasm</location>
    </subcellularLocation>
</comment>
<dbReference type="Gene3D" id="3.40.50.300">
    <property type="entry name" value="P-loop containing nucleotide triphosphate hydrolases"/>
    <property type="match status" value="1"/>
</dbReference>
<dbReference type="RefSeq" id="WP_091916081.1">
    <property type="nucleotide sequence ID" value="NZ_FOIQ01000004.1"/>
</dbReference>
<keyword evidence="5" id="KW-0808">Transferase</keyword>